<evidence type="ECO:0000313" key="3">
    <source>
        <dbReference type="Proteomes" id="UP000250266"/>
    </source>
</evidence>
<dbReference type="EMBL" id="KV745217">
    <property type="protein sequence ID" value="OCK76375.1"/>
    <property type="molecule type" value="Genomic_DNA"/>
</dbReference>
<dbReference type="Proteomes" id="UP000250266">
    <property type="component" value="Unassembled WGS sequence"/>
</dbReference>
<sequence length="102" mass="10876">MASCAVFGGVSIEVASSFTGNLDFGLLVNISGVVMTSNVSRLTEIRGDSLENVEGLIISNCLNLTNVALHDLTFMFNPNLPPWGSEQGSSRGEPKAEILQFE</sequence>
<gene>
    <name evidence="2" type="ORF">K432DRAFT_396500</name>
</gene>
<feature type="region of interest" description="Disordered" evidence="1">
    <location>
        <begin position="83"/>
        <end position="102"/>
    </location>
</feature>
<protein>
    <submittedName>
        <fullName evidence="2">Uncharacterized protein</fullName>
    </submittedName>
</protein>
<accession>A0A8E2E2X2</accession>
<dbReference type="AlphaFoldDB" id="A0A8E2E2X2"/>
<dbReference type="SUPFAM" id="SSF52058">
    <property type="entry name" value="L domain-like"/>
    <property type="match status" value="1"/>
</dbReference>
<keyword evidence="3" id="KW-1185">Reference proteome</keyword>
<reference evidence="2 3" key="1">
    <citation type="journal article" date="2016" name="Nat. Commun.">
        <title>Ectomycorrhizal ecology is imprinted in the genome of the dominant symbiotic fungus Cenococcum geophilum.</title>
        <authorList>
            <consortium name="DOE Joint Genome Institute"/>
            <person name="Peter M."/>
            <person name="Kohler A."/>
            <person name="Ohm R.A."/>
            <person name="Kuo A."/>
            <person name="Krutzmann J."/>
            <person name="Morin E."/>
            <person name="Arend M."/>
            <person name="Barry K.W."/>
            <person name="Binder M."/>
            <person name="Choi C."/>
            <person name="Clum A."/>
            <person name="Copeland A."/>
            <person name="Grisel N."/>
            <person name="Haridas S."/>
            <person name="Kipfer T."/>
            <person name="LaButti K."/>
            <person name="Lindquist E."/>
            <person name="Lipzen A."/>
            <person name="Maire R."/>
            <person name="Meier B."/>
            <person name="Mihaltcheva S."/>
            <person name="Molinier V."/>
            <person name="Murat C."/>
            <person name="Poggeler S."/>
            <person name="Quandt C.A."/>
            <person name="Sperisen C."/>
            <person name="Tritt A."/>
            <person name="Tisserant E."/>
            <person name="Crous P.W."/>
            <person name="Henrissat B."/>
            <person name="Nehls U."/>
            <person name="Egli S."/>
            <person name="Spatafora J.W."/>
            <person name="Grigoriev I.V."/>
            <person name="Martin F.M."/>
        </authorList>
    </citation>
    <scope>NUCLEOTIDE SEQUENCE [LARGE SCALE GENOMIC DNA]</scope>
    <source>
        <strain evidence="2 3">CBS 459.81</strain>
    </source>
</reference>
<organism evidence="2 3">
    <name type="scientific">Lepidopterella palustris CBS 459.81</name>
    <dbReference type="NCBI Taxonomy" id="1314670"/>
    <lineage>
        <taxon>Eukaryota</taxon>
        <taxon>Fungi</taxon>
        <taxon>Dikarya</taxon>
        <taxon>Ascomycota</taxon>
        <taxon>Pezizomycotina</taxon>
        <taxon>Dothideomycetes</taxon>
        <taxon>Pleosporomycetidae</taxon>
        <taxon>Mytilinidiales</taxon>
        <taxon>Argynnaceae</taxon>
        <taxon>Lepidopterella</taxon>
    </lineage>
</organism>
<name>A0A8E2E2X2_9PEZI</name>
<evidence type="ECO:0000256" key="1">
    <source>
        <dbReference type="SAM" id="MobiDB-lite"/>
    </source>
</evidence>
<evidence type="ECO:0000313" key="2">
    <source>
        <dbReference type="EMBL" id="OCK76375.1"/>
    </source>
</evidence>
<proteinExistence type="predicted"/>